<reference evidence="2 3" key="1">
    <citation type="submission" date="2020-08" db="EMBL/GenBank/DDBJ databases">
        <title>Genome sequence of Nocardioides mesophilus KACC 16243T.</title>
        <authorList>
            <person name="Hyun D.-W."/>
            <person name="Bae J.-W."/>
        </authorList>
    </citation>
    <scope>NUCLEOTIDE SEQUENCE [LARGE SCALE GENOMIC DNA]</scope>
    <source>
        <strain evidence="2 3">KACC 16243</strain>
    </source>
</reference>
<feature type="domain" description="SCP" evidence="1">
    <location>
        <begin position="70"/>
        <end position="169"/>
    </location>
</feature>
<organism evidence="2 3">
    <name type="scientific">Nocardioides mesophilus</name>
    <dbReference type="NCBI Taxonomy" id="433659"/>
    <lineage>
        <taxon>Bacteria</taxon>
        <taxon>Bacillati</taxon>
        <taxon>Actinomycetota</taxon>
        <taxon>Actinomycetes</taxon>
        <taxon>Propionibacteriales</taxon>
        <taxon>Nocardioidaceae</taxon>
        <taxon>Nocardioides</taxon>
    </lineage>
</organism>
<dbReference type="Gene3D" id="3.40.33.10">
    <property type="entry name" value="CAP"/>
    <property type="match status" value="1"/>
</dbReference>
<keyword evidence="3" id="KW-1185">Reference proteome</keyword>
<dbReference type="Pfam" id="PF00188">
    <property type="entry name" value="CAP"/>
    <property type="match status" value="1"/>
</dbReference>
<dbReference type="KEGG" id="nmes:H9L09_11410"/>
<proteinExistence type="predicted"/>
<dbReference type="CDD" id="cd05379">
    <property type="entry name" value="CAP_bacterial"/>
    <property type="match status" value="1"/>
</dbReference>
<dbReference type="InterPro" id="IPR014044">
    <property type="entry name" value="CAP_dom"/>
</dbReference>
<dbReference type="RefSeq" id="WP_187577087.1">
    <property type="nucleotide sequence ID" value="NZ_CP060713.1"/>
</dbReference>
<accession>A0A7G9R6M1</accession>
<dbReference type="SUPFAM" id="SSF55797">
    <property type="entry name" value="PR-1-like"/>
    <property type="match status" value="1"/>
</dbReference>
<dbReference type="EMBL" id="CP060713">
    <property type="protein sequence ID" value="QNN51246.1"/>
    <property type="molecule type" value="Genomic_DNA"/>
</dbReference>
<dbReference type="Proteomes" id="UP000515947">
    <property type="component" value="Chromosome"/>
</dbReference>
<dbReference type="AlphaFoldDB" id="A0A7G9R6M1"/>
<gene>
    <name evidence="2" type="ORF">H9L09_11410</name>
</gene>
<name>A0A7G9R6M1_9ACTN</name>
<evidence type="ECO:0000313" key="3">
    <source>
        <dbReference type="Proteomes" id="UP000515947"/>
    </source>
</evidence>
<dbReference type="InterPro" id="IPR035940">
    <property type="entry name" value="CAP_sf"/>
</dbReference>
<dbReference type="PANTHER" id="PTHR31157:SF1">
    <property type="entry name" value="SCP DOMAIN-CONTAINING PROTEIN"/>
    <property type="match status" value="1"/>
</dbReference>
<dbReference type="PANTHER" id="PTHR31157">
    <property type="entry name" value="SCP DOMAIN-CONTAINING PROTEIN"/>
    <property type="match status" value="1"/>
</dbReference>
<sequence>MRLRSHARARTVDAGSIIRLFVLGLALVLAATVAAWPPGGSGPGSAARLAPRAATSMSSSTYEEKVQRWVNRRRAEHGLRRLRLQSCTDGAAESWARKLARSGDFYHQDLGTLMGGCGATYAGETLGKGTMSPRRLVSMWMHSPGHRAVLLSRSPRRIGIGSYLDGAGRWVTAADFTRFG</sequence>
<protein>
    <submittedName>
        <fullName evidence="2">CAP domain-containing protein</fullName>
    </submittedName>
</protein>
<evidence type="ECO:0000313" key="2">
    <source>
        <dbReference type="EMBL" id="QNN51246.1"/>
    </source>
</evidence>
<evidence type="ECO:0000259" key="1">
    <source>
        <dbReference type="Pfam" id="PF00188"/>
    </source>
</evidence>